<keyword evidence="3" id="KW-1133">Transmembrane helix</keyword>
<keyword evidence="3" id="KW-0812">Transmembrane</keyword>
<dbReference type="InterPro" id="IPR003591">
    <property type="entry name" value="Leu-rich_rpt_typical-subtyp"/>
</dbReference>
<protein>
    <recommendedName>
        <fullName evidence="7">LRRCT domain-containing protein</fullName>
    </recommendedName>
</protein>
<sequence length="594" mass="67579">MLWHWHLPFTCFMLIWLCTSSAICPSHCSCALDESGRKKTACIEGGMMESLPVKDMDSGMEVLDISAPESNWNSLTIGPVFQKFKTLEEIRITRSSVVQIGMHSFWGVPTVKVLDLAFNNITAVFDHNFRGLVNLVELYLNDNLIQRLSSDVFKHLTELRILTLERNRIEELVPRIFARLSKLQVLKLSENKLMELLPDAFKDILELRTLECRGCGLSRINTQIYHLLPYLTHLDLGNNRMQFIASDEFQDLRRIHSIKLDGNMFPVVLEKTFVNQGELRTLCLARNRLAKITNTAFLNLSKLYELDISYNKLNRVEGVAFQPLADSLRKLSVSGNQFSEEVLRIILQTAIKLQRFDIADIGINHFPDGIFPDHLRSLNLSGNNLTEIGIKVLPQQLVELDISRNKFRGLDEHVVLRLEQLNTLRVENNSWSCDLCNMKTVIMRINKSVSFRNATCASPARLKGLKMGTLRTEDVTDCSDDDDFERDGFFVFVEDNLVILIGGAGLFLFLVACVTFVVYSCLQRQVVRVDDELKRESEREAVFENPAAIFGDKAEISFKFSLDLTERKVSVSTIDEIKKDTQLYSLPNGTGIGI</sequence>
<feature type="transmembrane region" description="Helical" evidence="3">
    <location>
        <begin position="497"/>
        <end position="519"/>
    </location>
</feature>
<dbReference type="SUPFAM" id="SSF52058">
    <property type="entry name" value="L domain-like"/>
    <property type="match status" value="1"/>
</dbReference>
<name>A0A5N4AJH7_PHOPY</name>
<keyword evidence="2" id="KW-0677">Repeat</keyword>
<keyword evidence="6" id="KW-1185">Reference proteome</keyword>
<dbReference type="PANTHER" id="PTHR45712">
    <property type="entry name" value="AGAP008170-PA"/>
    <property type="match status" value="1"/>
</dbReference>
<keyword evidence="1" id="KW-0433">Leucine-rich repeat</keyword>
<evidence type="ECO:0000313" key="6">
    <source>
        <dbReference type="Proteomes" id="UP000327044"/>
    </source>
</evidence>
<keyword evidence="4" id="KW-0732">Signal</keyword>
<dbReference type="Pfam" id="PF00560">
    <property type="entry name" value="LRR_1"/>
    <property type="match status" value="1"/>
</dbReference>
<organism evidence="5 6">
    <name type="scientific">Photinus pyralis</name>
    <name type="common">Common eastern firefly</name>
    <name type="synonym">Lampyris pyralis</name>
    <dbReference type="NCBI Taxonomy" id="7054"/>
    <lineage>
        <taxon>Eukaryota</taxon>
        <taxon>Metazoa</taxon>
        <taxon>Ecdysozoa</taxon>
        <taxon>Arthropoda</taxon>
        <taxon>Hexapoda</taxon>
        <taxon>Insecta</taxon>
        <taxon>Pterygota</taxon>
        <taxon>Neoptera</taxon>
        <taxon>Endopterygota</taxon>
        <taxon>Coleoptera</taxon>
        <taxon>Polyphaga</taxon>
        <taxon>Elateriformia</taxon>
        <taxon>Elateroidea</taxon>
        <taxon>Lampyridae</taxon>
        <taxon>Lampyrinae</taxon>
        <taxon>Photinus</taxon>
    </lineage>
</organism>
<proteinExistence type="predicted"/>
<dbReference type="InterPro" id="IPR001611">
    <property type="entry name" value="Leu-rich_rpt"/>
</dbReference>
<dbReference type="PROSITE" id="PS51450">
    <property type="entry name" value="LRR"/>
    <property type="match status" value="3"/>
</dbReference>
<dbReference type="PANTHER" id="PTHR45712:SF1">
    <property type="entry name" value="NEPHROCAN"/>
    <property type="match status" value="1"/>
</dbReference>
<comment type="caution">
    <text evidence="5">The sequence shown here is derived from an EMBL/GenBank/DDBJ whole genome shotgun (WGS) entry which is preliminary data.</text>
</comment>
<accession>A0A5N4AJH7</accession>
<dbReference type="InParanoid" id="A0A5N4AJH7"/>
<feature type="signal peptide" evidence="4">
    <location>
        <begin position="1"/>
        <end position="21"/>
    </location>
</feature>
<evidence type="ECO:0008006" key="7">
    <source>
        <dbReference type="Google" id="ProtNLM"/>
    </source>
</evidence>
<evidence type="ECO:0000256" key="1">
    <source>
        <dbReference type="ARBA" id="ARBA00022614"/>
    </source>
</evidence>
<evidence type="ECO:0000256" key="3">
    <source>
        <dbReference type="SAM" id="Phobius"/>
    </source>
</evidence>
<dbReference type="InterPro" id="IPR050333">
    <property type="entry name" value="SLRP"/>
</dbReference>
<dbReference type="Gene3D" id="3.80.10.10">
    <property type="entry name" value="Ribonuclease Inhibitor"/>
    <property type="match status" value="3"/>
</dbReference>
<dbReference type="InterPro" id="IPR032675">
    <property type="entry name" value="LRR_dom_sf"/>
</dbReference>
<reference evidence="5 6" key="1">
    <citation type="journal article" date="2018" name="Elife">
        <title>Firefly genomes illuminate parallel origins of bioluminescence in beetles.</title>
        <authorList>
            <person name="Fallon T.R."/>
            <person name="Lower S.E."/>
            <person name="Chang C.H."/>
            <person name="Bessho-Uehara M."/>
            <person name="Martin G.J."/>
            <person name="Bewick A.J."/>
            <person name="Behringer M."/>
            <person name="Debat H.J."/>
            <person name="Wong I."/>
            <person name="Day J.C."/>
            <person name="Suvorov A."/>
            <person name="Silva C.J."/>
            <person name="Stanger-Hall K.F."/>
            <person name="Hall D.W."/>
            <person name="Schmitz R.J."/>
            <person name="Nelson D.R."/>
            <person name="Lewis S.M."/>
            <person name="Shigenobu S."/>
            <person name="Bybee S.M."/>
            <person name="Larracuente A.M."/>
            <person name="Oba Y."/>
            <person name="Weng J.K."/>
        </authorList>
    </citation>
    <scope>NUCLEOTIDE SEQUENCE [LARGE SCALE GENOMIC DNA]</scope>
    <source>
        <strain evidence="5">1611_PpyrPB1</strain>
        <tissue evidence="5">Whole body</tissue>
    </source>
</reference>
<dbReference type="Proteomes" id="UP000327044">
    <property type="component" value="Unassembled WGS sequence"/>
</dbReference>
<dbReference type="EMBL" id="VVIM01000006">
    <property type="protein sequence ID" value="KAB0797481.1"/>
    <property type="molecule type" value="Genomic_DNA"/>
</dbReference>
<evidence type="ECO:0000313" key="5">
    <source>
        <dbReference type="EMBL" id="KAB0797481.1"/>
    </source>
</evidence>
<keyword evidence="3" id="KW-0472">Membrane</keyword>
<dbReference type="FunCoup" id="A0A5N4AJH7">
    <property type="interactions" value="1"/>
</dbReference>
<evidence type="ECO:0000256" key="4">
    <source>
        <dbReference type="SAM" id="SignalP"/>
    </source>
</evidence>
<dbReference type="SMART" id="SM00369">
    <property type="entry name" value="LRR_TYP"/>
    <property type="match status" value="8"/>
</dbReference>
<dbReference type="Pfam" id="PF13855">
    <property type="entry name" value="LRR_8"/>
    <property type="match status" value="4"/>
</dbReference>
<evidence type="ECO:0000256" key="2">
    <source>
        <dbReference type="ARBA" id="ARBA00022737"/>
    </source>
</evidence>
<dbReference type="SMART" id="SM00365">
    <property type="entry name" value="LRR_SD22"/>
    <property type="match status" value="3"/>
</dbReference>
<gene>
    <name evidence="5" type="ORF">PPYR_08474</name>
</gene>
<feature type="chain" id="PRO_5024292131" description="LRRCT domain-containing protein" evidence="4">
    <location>
        <begin position="22"/>
        <end position="594"/>
    </location>
</feature>
<dbReference type="SMART" id="SM00368">
    <property type="entry name" value="LRR_RI"/>
    <property type="match status" value="3"/>
</dbReference>
<dbReference type="AlphaFoldDB" id="A0A5N4AJH7"/>